<dbReference type="RefSeq" id="WP_155598964.1">
    <property type="nucleotide sequence ID" value="NZ_RCNR01000006.1"/>
</dbReference>
<dbReference type="GO" id="GO:0016747">
    <property type="term" value="F:acyltransferase activity, transferring groups other than amino-acyl groups"/>
    <property type="evidence" value="ECO:0007669"/>
    <property type="project" value="InterPro"/>
</dbReference>
<protein>
    <submittedName>
        <fullName evidence="2">N-acetyltransferase</fullName>
    </submittedName>
</protein>
<accession>A0A7X3D0J2</accession>
<evidence type="ECO:0000259" key="1">
    <source>
        <dbReference type="PROSITE" id="PS51186"/>
    </source>
</evidence>
<proteinExistence type="predicted"/>
<keyword evidence="3" id="KW-1185">Reference proteome</keyword>
<dbReference type="Gene3D" id="3.40.630.30">
    <property type="match status" value="1"/>
</dbReference>
<feature type="domain" description="N-acetyltransferase" evidence="1">
    <location>
        <begin position="25"/>
        <end position="175"/>
    </location>
</feature>
<dbReference type="PANTHER" id="PTHR43792">
    <property type="entry name" value="GNAT FAMILY, PUTATIVE (AFU_ORTHOLOGUE AFUA_3G00765)-RELATED-RELATED"/>
    <property type="match status" value="1"/>
</dbReference>
<dbReference type="Proteomes" id="UP000540519">
    <property type="component" value="Unassembled WGS sequence"/>
</dbReference>
<dbReference type="InterPro" id="IPR016181">
    <property type="entry name" value="Acyl_CoA_acyltransferase"/>
</dbReference>
<dbReference type="OrthoDB" id="883856at2"/>
<evidence type="ECO:0000313" key="2">
    <source>
        <dbReference type="EMBL" id="MUH35026.1"/>
    </source>
</evidence>
<name>A0A7X3D0J2_9FLAO</name>
<keyword evidence="2" id="KW-0808">Transferase</keyword>
<dbReference type="InterPro" id="IPR000182">
    <property type="entry name" value="GNAT_dom"/>
</dbReference>
<dbReference type="EMBL" id="RCNR01000006">
    <property type="protein sequence ID" value="MUH35026.1"/>
    <property type="molecule type" value="Genomic_DNA"/>
</dbReference>
<dbReference type="SUPFAM" id="SSF55729">
    <property type="entry name" value="Acyl-CoA N-acyltransferases (Nat)"/>
    <property type="match status" value="1"/>
</dbReference>
<evidence type="ECO:0000313" key="3">
    <source>
        <dbReference type="Proteomes" id="UP000540519"/>
    </source>
</evidence>
<dbReference type="Pfam" id="PF13302">
    <property type="entry name" value="Acetyltransf_3"/>
    <property type="match status" value="1"/>
</dbReference>
<comment type="caution">
    <text evidence="2">The sequence shown here is derived from an EMBL/GenBank/DDBJ whole genome shotgun (WGS) entry which is preliminary data.</text>
</comment>
<organism evidence="2 3">
    <name type="scientific">Zobellia amurskyensis</name>
    <dbReference type="NCBI Taxonomy" id="248905"/>
    <lineage>
        <taxon>Bacteria</taxon>
        <taxon>Pseudomonadati</taxon>
        <taxon>Bacteroidota</taxon>
        <taxon>Flavobacteriia</taxon>
        <taxon>Flavobacteriales</taxon>
        <taxon>Flavobacteriaceae</taxon>
        <taxon>Zobellia</taxon>
    </lineage>
</organism>
<sequence length="183" mass="21291">METENSPIAIFENFSIEPIHEKYAWRICDFATINAERLQRYFPKTLAKNLTPTLSQIFVEQKVREFEKNEEFLFVLKDNENRTVIGLVYIKELDWNKKQAELAYCIGYDYEGKGITSRAVDALSKYAIGDLRLETLQIIVHKTNIGSVRIAEKCGYTWQKTLPEGHTPPNEKPLDMELYELHA</sequence>
<gene>
    <name evidence="2" type="ORF">D9O36_04170</name>
</gene>
<dbReference type="PROSITE" id="PS51186">
    <property type="entry name" value="GNAT"/>
    <property type="match status" value="1"/>
</dbReference>
<dbReference type="InterPro" id="IPR051531">
    <property type="entry name" value="N-acetyltransferase"/>
</dbReference>
<dbReference type="AlphaFoldDB" id="A0A7X3D0J2"/>
<reference evidence="2 3" key="1">
    <citation type="journal article" date="2019" name="Mar. Drugs">
        <title>Comparative Genomics and CAZyme Genome Repertoires of Marine Zobellia amurskyensis KMM 3526(T) and Zobellia laminariae KMM 3676(T).</title>
        <authorList>
            <person name="Chernysheva N."/>
            <person name="Bystritskaya E."/>
            <person name="Stenkova A."/>
            <person name="Golovkin I."/>
            <person name="Nedashkovskaya O."/>
            <person name="Isaeva M."/>
        </authorList>
    </citation>
    <scope>NUCLEOTIDE SEQUENCE [LARGE SCALE GENOMIC DNA]</scope>
    <source>
        <strain evidence="2 3">KMM 3526</strain>
    </source>
</reference>